<proteinExistence type="predicted"/>
<name>A0AAW8PZ23_VIBPH</name>
<dbReference type="AlphaFoldDB" id="A0AAW8PZ23"/>
<sequence length="82" mass="9165">MGIKKLSDAIHEQYGVALEKGLSCQFCNSKDGHDVLVETGDHDSFGGFEVLFYCHACRDNGDPCETFFTLDTHPDYKSEKES</sequence>
<dbReference type="EMBL" id="JAUHGG010000003">
    <property type="protein sequence ID" value="MDS1821486.1"/>
    <property type="molecule type" value="Genomic_DNA"/>
</dbReference>
<reference evidence="1" key="1">
    <citation type="submission" date="2023-06" db="EMBL/GenBank/DDBJ databases">
        <title>Genomic Diversity of Vibrio spp. and Metagenomic Analysis of Pathogens in Florida Gulf Coastal Waters Following Hurricane Ian.</title>
        <authorList>
            <person name="Brumfield K.D."/>
        </authorList>
    </citation>
    <scope>NUCLEOTIDE SEQUENCE</scope>
    <source>
        <strain evidence="1">WBS2B-138</strain>
    </source>
</reference>
<protein>
    <submittedName>
        <fullName evidence="1">Uncharacterized protein</fullName>
    </submittedName>
</protein>
<gene>
    <name evidence="1" type="ORF">QX249_12510</name>
</gene>
<evidence type="ECO:0000313" key="1">
    <source>
        <dbReference type="EMBL" id="MDS1821486.1"/>
    </source>
</evidence>
<comment type="caution">
    <text evidence="1">The sequence shown here is derived from an EMBL/GenBank/DDBJ whole genome shotgun (WGS) entry which is preliminary data.</text>
</comment>
<organism evidence="1 2">
    <name type="scientific">Vibrio parahaemolyticus</name>
    <dbReference type="NCBI Taxonomy" id="670"/>
    <lineage>
        <taxon>Bacteria</taxon>
        <taxon>Pseudomonadati</taxon>
        <taxon>Pseudomonadota</taxon>
        <taxon>Gammaproteobacteria</taxon>
        <taxon>Vibrionales</taxon>
        <taxon>Vibrionaceae</taxon>
        <taxon>Vibrio</taxon>
    </lineage>
</organism>
<evidence type="ECO:0000313" key="2">
    <source>
        <dbReference type="Proteomes" id="UP001253193"/>
    </source>
</evidence>
<dbReference type="Proteomes" id="UP001253193">
    <property type="component" value="Unassembled WGS sequence"/>
</dbReference>
<accession>A0AAW8PZ23</accession>
<dbReference type="RefSeq" id="WP_311020380.1">
    <property type="nucleotide sequence ID" value="NZ_JAUHGG010000003.1"/>
</dbReference>